<dbReference type="SUPFAM" id="SSF74650">
    <property type="entry name" value="Galactose mutarotase-like"/>
    <property type="match status" value="1"/>
</dbReference>
<protein>
    <recommendedName>
        <fullName evidence="7">Carbohydrate binding domain-containing protein</fullName>
    </recommendedName>
</protein>
<dbReference type="Pfam" id="PF06165">
    <property type="entry name" value="GH94_b-supersand"/>
    <property type="match status" value="1"/>
</dbReference>
<dbReference type="InterPro" id="IPR008928">
    <property type="entry name" value="6-hairpin_glycosidase_sf"/>
</dbReference>
<dbReference type="STRING" id="1817867.A3F83_11880"/>
<dbReference type="PANTHER" id="PTHR37469">
    <property type="entry name" value="CELLOBIONIC ACID PHOSPHORYLASE-RELATED"/>
    <property type="match status" value="1"/>
</dbReference>
<dbReference type="Gene3D" id="1.50.10.10">
    <property type="match status" value="1"/>
</dbReference>
<feature type="domain" description="Glycosyl hydrolase 94 supersandwich" evidence="3">
    <location>
        <begin position="15"/>
        <end position="280"/>
    </location>
</feature>
<reference evidence="5 6" key="1">
    <citation type="journal article" date="2016" name="Nat. Commun.">
        <title>Thousands of microbial genomes shed light on interconnected biogeochemical processes in an aquifer system.</title>
        <authorList>
            <person name="Anantharaman K."/>
            <person name="Brown C.T."/>
            <person name="Hug L.A."/>
            <person name="Sharon I."/>
            <person name="Castelle C.J."/>
            <person name="Probst A.J."/>
            <person name="Thomas B.C."/>
            <person name="Singh A."/>
            <person name="Wilkins M.J."/>
            <person name="Karaoz U."/>
            <person name="Brodie E.L."/>
            <person name="Williams K.H."/>
            <person name="Hubbard S.S."/>
            <person name="Banfield J.F."/>
        </authorList>
    </citation>
    <scope>NUCLEOTIDE SEQUENCE [LARGE SCALE GENOMIC DNA]</scope>
</reference>
<feature type="domain" description="Glycosyl hydrolase 94 catalytic" evidence="4">
    <location>
        <begin position="304"/>
        <end position="669"/>
    </location>
</feature>
<accession>A0A1F5YWW4</accession>
<evidence type="ECO:0000256" key="1">
    <source>
        <dbReference type="ARBA" id="ARBA00022676"/>
    </source>
</evidence>
<dbReference type="GO" id="GO:0030246">
    <property type="term" value="F:carbohydrate binding"/>
    <property type="evidence" value="ECO:0007669"/>
    <property type="project" value="InterPro"/>
</dbReference>
<dbReference type="PANTHER" id="PTHR37469:SF2">
    <property type="entry name" value="CELLOBIONIC ACID PHOSPHORYLASE"/>
    <property type="match status" value="1"/>
</dbReference>
<dbReference type="InterPro" id="IPR012341">
    <property type="entry name" value="6hp_glycosidase-like_sf"/>
</dbReference>
<dbReference type="EMBL" id="MFIX01000099">
    <property type="protein sequence ID" value="OGG04689.1"/>
    <property type="molecule type" value="Genomic_DNA"/>
</dbReference>
<dbReference type="Pfam" id="PF17167">
    <property type="entry name" value="Glyco_hydro_94"/>
    <property type="match status" value="1"/>
</dbReference>
<dbReference type="AlphaFoldDB" id="A0A1F5YWW4"/>
<sequence>MLKASFGYFDKAGGEFVVTAYETPLPLVNYYWNERFISGASQHMAGIGTFTERPMQYMDPVCRCLIVRGENRHFYLRDDETGEYWSPGYYPVLKKPDKFLCRHGLGYSRLEASTLGIETVLRVFVPQSQAAEIWTVKLSNRSIHQRTIRFYSFVDWLLTGYQEYCDYHSALLGRYDESVNALNGFNSTFERPHERFSAFVASDRTPNGFDSSRREFLGPCGNVAAPRVVVEGRMGGSLAACEKLVGALEHLFELAPDESVEFNVAMGSTDSLETTRSICKAIFAPGAVEAEFHKMCAALEAKYSTVVIETPEERLNYLFNGWIKRAIQLHTEVGTDTGCGFRDVMQAAWGVASYDPENARRKIIESLAYQYADGHTLRGWNPVDTHHYSDGPVWIAPAVDSYLKETGDYDFLNREAAYFNSGRGTVWEHTLQGIRHASSDLGEHGLVRMHYGDWNDSLNGIGVAGRGESVWTTIAMIFSINCALEIIRHVLKDKALEKELSQRAAGLEKAVQEQGWDGEWYLEAYNDAGEKVGSHSETEGRIYLNPQSWAVLAGIAKGKRLEQILRAIDNELECPYGSLVLTPAYRKRNPGIGRITWFVPGMWENASPYCHGTSFKIMADTYLGRGDKAYQSMLKVLPDNPGNPCTVSGCPPYQVTNMYYGPEHPRPGRILYS</sequence>
<dbReference type="InterPro" id="IPR011013">
    <property type="entry name" value="Gal_mutarotase_sf_dom"/>
</dbReference>
<dbReference type="InterPro" id="IPR037018">
    <property type="entry name" value="GH65_N"/>
</dbReference>
<dbReference type="Proteomes" id="UP000179129">
    <property type="component" value="Unassembled WGS sequence"/>
</dbReference>
<keyword evidence="2" id="KW-0808">Transferase</keyword>
<dbReference type="InterPro" id="IPR052047">
    <property type="entry name" value="GH94_Enzymes"/>
</dbReference>
<dbReference type="Gene3D" id="2.70.98.40">
    <property type="entry name" value="Glycoside hydrolase, family 65, N-terminal domain"/>
    <property type="match status" value="1"/>
</dbReference>
<dbReference type="SUPFAM" id="SSF48208">
    <property type="entry name" value="Six-hairpin glycosidases"/>
    <property type="match status" value="1"/>
</dbReference>
<comment type="caution">
    <text evidence="5">The sequence shown here is derived from an EMBL/GenBank/DDBJ whole genome shotgun (WGS) entry which is preliminary data.</text>
</comment>
<proteinExistence type="predicted"/>
<feature type="non-terminal residue" evidence="5">
    <location>
        <position position="673"/>
    </location>
</feature>
<evidence type="ECO:0000256" key="2">
    <source>
        <dbReference type="ARBA" id="ARBA00022679"/>
    </source>
</evidence>
<gene>
    <name evidence="5" type="ORF">A3F83_11880</name>
</gene>
<keyword evidence="1" id="KW-0328">Glycosyltransferase</keyword>
<dbReference type="GO" id="GO:0005975">
    <property type="term" value="P:carbohydrate metabolic process"/>
    <property type="evidence" value="ECO:0007669"/>
    <property type="project" value="InterPro"/>
</dbReference>
<dbReference type="GO" id="GO:0016757">
    <property type="term" value="F:glycosyltransferase activity"/>
    <property type="evidence" value="ECO:0007669"/>
    <property type="project" value="UniProtKB-KW"/>
</dbReference>
<name>A0A1F5YWW4_9BACT</name>
<dbReference type="InterPro" id="IPR010383">
    <property type="entry name" value="Glyco_hydrolase_94_b-supersand"/>
</dbReference>
<evidence type="ECO:0000259" key="3">
    <source>
        <dbReference type="Pfam" id="PF06165"/>
    </source>
</evidence>
<organism evidence="5 6">
    <name type="scientific">Candidatus Glassbacteria bacterium RIFCSPLOWO2_12_FULL_58_11</name>
    <dbReference type="NCBI Taxonomy" id="1817867"/>
    <lineage>
        <taxon>Bacteria</taxon>
        <taxon>Candidatus Glassiibacteriota</taxon>
    </lineage>
</organism>
<evidence type="ECO:0000313" key="5">
    <source>
        <dbReference type="EMBL" id="OGG04689.1"/>
    </source>
</evidence>
<dbReference type="InterPro" id="IPR033432">
    <property type="entry name" value="GH94_catalytic"/>
</dbReference>
<evidence type="ECO:0000313" key="6">
    <source>
        <dbReference type="Proteomes" id="UP000179129"/>
    </source>
</evidence>
<evidence type="ECO:0000259" key="4">
    <source>
        <dbReference type="Pfam" id="PF17167"/>
    </source>
</evidence>
<evidence type="ECO:0008006" key="7">
    <source>
        <dbReference type="Google" id="ProtNLM"/>
    </source>
</evidence>